<comment type="caution">
    <text evidence="1">The sequence shown here is derived from an EMBL/GenBank/DDBJ whole genome shotgun (WGS) entry which is preliminary data.</text>
</comment>
<sequence length="125" mass="14287">MKQYFTYGLLLALALLTHSVGSRTTGKSDKGVPPVYRQEQCFVSEEHPDHSLFQHLYHFYSTQACDISHADMTHDSTDKNPELLLSGFRGYDTFAVPAASHIPHAHPYFRHPNNHYIYGLRKIVV</sequence>
<accession>W4P7D3</accession>
<evidence type="ECO:0000313" key="2">
    <source>
        <dbReference type="Proteomes" id="UP000018861"/>
    </source>
</evidence>
<name>W4P7D3_9BACE</name>
<dbReference type="Proteomes" id="UP000018861">
    <property type="component" value="Unassembled WGS sequence"/>
</dbReference>
<dbReference type="AlphaFoldDB" id="W4P7D3"/>
<protein>
    <submittedName>
        <fullName evidence="1">Uncharacterized protein</fullName>
    </submittedName>
</protein>
<gene>
    <name evidence="1" type="ORF">JCM6292_1939</name>
</gene>
<dbReference type="EMBL" id="BAIQ01000019">
    <property type="protein sequence ID" value="GAE15635.1"/>
    <property type="molecule type" value="Genomic_DNA"/>
</dbReference>
<reference evidence="1 2" key="1">
    <citation type="journal article" date="2014" name="Genome Announc.">
        <title>Draft Genome Sequences of Three Strains of Bacteroides pyogenes Isolated from a Cat and Swine.</title>
        <authorList>
            <person name="Sakamoto M."/>
            <person name="Oshima K."/>
            <person name="Suda W."/>
            <person name="Kitamura K."/>
            <person name="Iida T."/>
            <person name="Hattori M."/>
            <person name="Ohkuma M."/>
        </authorList>
    </citation>
    <scope>NUCLEOTIDE SEQUENCE [LARGE SCALE GENOMIC DNA]</scope>
    <source>
        <strain evidence="1 2">JCM 6292</strain>
    </source>
</reference>
<organism evidence="1 2">
    <name type="scientific">Bacteroides pyogenes JCM 6292</name>
    <dbReference type="NCBI Taxonomy" id="1235809"/>
    <lineage>
        <taxon>Bacteria</taxon>
        <taxon>Pseudomonadati</taxon>
        <taxon>Bacteroidota</taxon>
        <taxon>Bacteroidia</taxon>
        <taxon>Bacteroidales</taxon>
        <taxon>Bacteroidaceae</taxon>
        <taxon>Bacteroides</taxon>
    </lineage>
</organism>
<evidence type="ECO:0000313" key="1">
    <source>
        <dbReference type="EMBL" id="GAE15635.1"/>
    </source>
</evidence>
<proteinExistence type="predicted"/>